<keyword evidence="2" id="KW-1185">Reference proteome</keyword>
<organism evidence="1 2">
    <name type="scientific">Armillaria luteobubalina</name>
    <dbReference type="NCBI Taxonomy" id="153913"/>
    <lineage>
        <taxon>Eukaryota</taxon>
        <taxon>Fungi</taxon>
        <taxon>Dikarya</taxon>
        <taxon>Basidiomycota</taxon>
        <taxon>Agaricomycotina</taxon>
        <taxon>Agaricomycetes</taxon>
        <taxon>Agaricomycetidae</taxon>
        <taxon>Agaricales</taxon>
        <taxon>Marasmiineae</taxon>
        <taxon>Physalacriaceae</taxon>
        <taxon>Armillaria</taxon>
    </lineage>
</organism>
<proteinExistence type="predicted"/>
<dbReference type="EMBL" id="JAUEPU010000097">
    <property type="protein sequence ID" value="KAK0478105.1"/>
    <property type="molecule type" value="Genomic_DNA"/>
</dbReference>
<reference evidence="1" key="1">
    <citation type="submission" date="2023-06" db="EMBL/GenBank/DDBJ databases">
        <authorList>
            <consortium name="Lawrence Berkeley National Laboratory"/>
            <person name="Ahrendt S."/>
            <person name="Sahu N."/>
            <person name="Indic B."/>
            <person name="Wong-Bajracharya J."/>
            <person name="Merenyi Z."/>
            <person name="Ke H.-M."/>
            <person name="Monk M."/>
            <person name="Kocsube S."/>
            <person name="Drula E."/>
            <person name="Lipzen A."/>
            <person name="Balint B."/>
            <person name="Henrissat B."/>
            <person name="Andreopoulos B."/>
            <person name="Martin F.M."/>
            <person name="Harder C.B."/>
            <person name="Rigling D."/>
            <person name="Ford K.L."/>
            <person name="Foster G.D."/>
            <person name="Pangilinan J."/>
            <person name="Papanicolaou A."/>
            <person name="Barry K."/>
            <person name="LaButti K."/>
            <person name="Viragh M."/>
            <person name="Koriabine M."/>
            <person name="Yan M."/>
            <person name="Riley R."/>
            <person name="Champramary S."/>
            <person name="Plett K.L."/>
            <person name="Tsai I.J."/>
            <person name="Slot J."/>
            <person name="Sipos G."/>
            <person name="Plett J."/>
            <person name="Nagy L.G."/>
            <person name="Grigoriev I.V."/>
        </authorList>
    </citation>
    <scope>NUCLEOTIDE SEQUENCE</scope>
    <source>
        <strain evidence="1">HWK02</strain>
    </source>
</reference>
<comment type="caution">
    <text evidence="1">The sequence shown here is derived from an EMBL/GenBank/DDBJ whole genome shotgun (WGS) entry which is preliminary data.</text>
</comment>
<sequence length="250" mass="28251">MYLVGVIPGPGHPSLDAVNHALYLLVDNFLQFWNPGVWFTHNIGPDAIIVNTLPMQQRGKMRRPWKIKSRHSNEGLFKDHCHVVWGIDVQVEGDDGTIPLVPKACPGNDVLQHWISIIQVLKKQLCKATKPILWHVCYDNDLPNVGTKLVEEYCKIERETRLGGGILTEELLSNNIIDKGREYFSEGDTLEALGMYLLKDGYSGPLNFCAWEFRDLRRVTINGIEYSPVVSQLRGSCFPILCIPKKSVPT</sequence>
<dbReference type="AlphaFoldDB" id="A0AA39P5R9"/>
<evidence type="ECO:0000313" key="1">
    <source>
        <dbReference type="EMBL" id="KAK0478105.1"/>
    </source>
</evidence>
<gene>
    <name evidence="1" type="ORF">EDD18DRAFT_1114227</name>
</gene>
<evidence type="ECO:0000313" key="2">
    <source>
        <dbReference type="Proteomes" id="UP001175228"/>
    </source>
</evidence>
<name>A0AA39P5R9_9AGAR</name>
<accession>A0AA39P5R9</accession>
<protein>
    <submittedName>
        <fullName evidence="1">Uncharacterized protein</fullName>
    </submittedName>
</protein>
<dbReference type="Proteomes" id="UP001175228">
    <property type="component" value="Unassembled WGS sequence"/>
</dbReference>